<dbReference type="Pfam" id="PF17990">
    <property type="entry name" value="LodA_N"/>
    <property type="match status" value="2"/>
</dbReference>
<protein>
    <recommendedName>
        <fullName evidence="5">L-lysine 6-oxidase</fullName>
    </recommendedName>
</protein>
<accession>A0A1M6J3L8</accession>
<evidence type="ECO:0000259" key="1">
    <source>
        <dbReference type="Pfam" id="PF17990"/>
    </source>
</evidence>
<dbReference type="AlphaFoldDB" id="A0A1M6J3L8"/>
<feature type="domain" description="L-Lysine epsilon oxidase N-terminal" evidence="1">
    <location>
        <begin position="8"/>
        <end position="105"/>
    </location>
</feature>
<evidence type="ECO:0000259" key="2">
    <source>
        <dbReference type="Pfam" id="PF18417"/>
    </source>
</evidence>
<organism evidence="3 4">
    <name type="scientific">Reichenbachiella agariperforans</name>
    <dbReference type="NCBI Taxonomy" id="156994"/>
    <lineage>
        <taxon>Bacteria</taxon>
        <taxon>Pseudomonadati</taxon>
        <taxon>Bacteroidota</taxon>
        <taxon>Cytophagia</taxon>
        <taxon>Cytophagales</taxon>
        <taxon>Reichenbachiellaceae</taxon>
        <taxon>Reichenbachiella</taxon>
    </lineage>
</organism>
<gene>
    <name evidence="3" type="ORF">SAMN04488028_10129</name>
</gene>
<sequence length="669" mass="72873">MSTKYKIHPAIGIARVGDSESYYIAPSTAGALPTEYSTPPPAGVHFRDASDKLLRQAAKFQVYAYESGNAEGTVVTAGTNGIKAIKWTAWIANKKSSWFQFMQQTGSGMGPYVPGTEVPSPASAPYVYKNDLGYQANNANNPYVPNEPIAITNPGQPPAIPTDNTKPTNPLRFNLSLNTSNDPNTMADASRQPLILDPGPITLTGPSQSGNFDLSPFTYPFLSQLQPFPISTLGSAQTNATGDLIVLGGFGNSGTTNPGGPVISAYANNEGWFDDIADGPVTAVLVMDDGSEVPVDASAWVSVGPPAYAPEILNQVNLYDDMYDIFVRELNYDPSLFANGEFQTSYVPNYFSEILPILERPEFYQYVAAIPSLGTTNHRALLEDDPQKFASLAVKYLRGRGTQGNPEEGPAENQPRLMPLLAGDNPISNFTASKFLGLTATQFFFLTQFADGKVDKTPPTPLPAGAALDRANLDNCVGGAFCPGIEITWITRNTSMYKPLPFGYDASDLFRIQTKDLGLLEQGKLSLTNGADNNYSAGLEPGDLSKYMAQPWQADFNECSIQNINPSGPNKPVIKNAALYYWWWPAQRPYSVTPKGAKEQVQWTRDFVDDSNQTDVQMVTCWKYLGFVMKEGSFPGAFEVERLTSKIKAYEVPSLSVEKDEVLKKNPDE</sequence>
<dbReference type="InterPro" id="IPR041173">
    <property type="entry name" value="LodA_C"/>
</dbReference>
<reference evidence="4" key="1">
    <citation type="submission" date="2016-11" db="EMBL/GenBank/DDBJ databases">
        <authorList>
            <person name="Varghese N."/>
            <person name="Submissions S."/>
        </authorList>
    </citation>
    <scope>NUCLEOTIDE SEQUENCE [LARGE SCALE GENOMIC DNA]</scope>
    <source>
        <strain evidence="4">DSM 26134</strain>
    </source>
</reference>
<dbReference type="Proteomes" id="UP000184474">
    <property type="component" value="Unassembled WGS sequence"/>
</dbReference>
<dbReference type="Pfam" id="PF18417">
    <property type="entry name" value="LodA_C"/>
    <property type="match status" value="1"/>
</dbReference>
<name>A0A1M6J3L8_REIAG</name>
<feature type="domain" description="L-Lysine epsilon oxidase N-terminal" evidence="1">
    <location>
        <begin position="185"/>
        <end position="303"/>
    </location>
</feature>
<dbReference type="EMBL" id="FRAA01000001">
    <property type="protein sequence ID" value="SHJ41296.1"/>
    <property type="molecule type" value="Genomic_DNA"/>
</dbReference>
<dbReference type="STRING" id="156994.SAMN04488028_10129"/>
<evidence type="ECO:0000313" key="4">
    <source>
        <dbReference type="Proteomes" id="UP000184474"/>
    </source>
</evidence>
<dbReference type="RefSeq" id="WP_073118320.1">
    <property type="nucleotide sequence ID" value="NZ_FRAA01000001.1"/>
</dbReference>
<evidence type="ECO:0008006" key="5">
    <source>
        <dbReference type="Google" id="ProtNLM"/>
    </source>
</evidence>
<proteinExistence type="predicted"/>
<dbReference type="InterPro" id="IPR041168">
    <property type="entry name" value="LodA_N"/>
</dbReference>
<evidence type="ECO:0000313" key="3">
    <source>
        <dbReference type="EMBL" id="SHJ41296.1"/>
    </source>
</evidence>
<feature type="domain" description="L-lysine epsilon oxidase C-terminal" evidence="2">
    <location>
        <begin position="419"/>
        <end position="572"/>
    </location>
</feature>
<keyword evidence="4" id="KW-1185">Reference proteome</keyword>